<reference evidence="2 3" key="1">
    <citation type="submission" date="2018-07" db="EMBL/GenBank/DDBJ databases">
        <title>Complete genome sequence of Flavobacterium psychrolimnae LMG 22018.</title>
        <authorList>
            <person name="Kim D.-U."/>
        </authorList>
    </citation>
    <scope>NUCLEOTIDE SEQUENCE [LARGE SCALE GENOMIC DNA]</scope>
    <source>
        <strain evidence="2 3">LMG 22018</strain>
    </source>
</reference>
<keyword evidence="1" id="KW-0472">Membrane</keyword>
<feature type="transmembrane region" description="Helical" evidence="1">
    <location>
        <begin position="86"/>
        <end position="106"/>
    </location>
</feature>
<dbReference type="Proteomes" id="UP000253676">
    <property type="component" value="Unassembled WGS sequence"/>
</dbReference>
<feature type="transmembrane region" description="Helical" evidence="1">
    <location>
        <begin position="203"/>
        <end position="220"/>
    </location>
</feature>
<feature type="transmembrane region" description="Helical" evidence="1">
    <location>
        <begin position="63"/>
        <end position="80"/>
    </location>
</feature>
<keyword evidence="1" id="KW-0812">Transmembrane</keyword>
<keyword evidence="3" id="KW-1185">Reference proteome</keyword>
<dbReference type="AlphaFoldDB" id="A0A366B208"/>
<feature type="transmembrane region" description="Helical" evidence="1">
    <location>
        <begin position="40"/>
        <end position="56"/>
    </location>
</feature>
<sequence>MQLLTKKYNFIQENTIVCFLFSFAIVEVLAELFSFKMILFAFRPLVAALLIYLYWITSKERNVLFFITTFFLLLTSIFIIPESQFFLMLGLAGIIIHRTLLIVYIIKLNKVKDFIPILIAIIPFIFIFSYLLSISDEIPVGSYYPLMIQNILVSVLGGVILANYFMNETANTPWLSIFGVLSTALYFTVFIEKCFLYNLPTTYFRPLGMVLYVTSYYSFYKFVIDTERLNVNEKESIEQIS</sequence>
<keyword evidence="1" id="KW-1133">Transmembrane helix</keyword>
<protein>
    <recommendedName>
        <fullName evidence="4">Lysoplasmalogenase</fullName>
    </recommendedName>
</protein>
<dbReference type="EMBL" id="QNUX01000005">
    <property type="protein sequence ID" value="RBN50663.1"/>
    <property type="molecule type" value="Genomic_DNA"/>
</dbReference>
<evidence type="ECO:0000313" key="3">
    <source>
        <dbReference type="Proteomes" id="UP000253676"/>
    </source>
</evidence>
<comment type="caution">
    <text evidence="2">The sequence shown here is derived from an EMBL/GenBank/DDBJ whole genome shotgun (WGS) entry which is preliminary data.</text>
</comment>
<evidence type="ECO:0000313" key="2">
    <source>
        <dbReference type="EMBL" id="RBN50663.1"/>
    </source>
</evidence>
<evidence type="ECO:0008006" key="4">
    <source>
        <dbReference type="Google" id="ProtNLM"/>
    </source>
</evidence>
<gene>
    <name evidence="2" type="ORF">DR980_07115</name>
</gene>
<organism evidence="2 3">
    <name type="scientific">Flavobacterium psychrolimnae</name>
    <dbReference type="NCBI Taxonomy" id="249351"/>
    <lineage>
        <taxon>Bacteria</taxon>
        <taxon>Pseudomonadati</taxon>
        <taxon>Bacteroidota</taxon>
        <taxon>Flavobacteriia</taxon>
        <taxon>Flavobacteriales</taxon>
        <taxon>Flavobacteriaceae</taxon>
        <taxon>Flavobacterium</taxon>
    </lineage>
</organism>
<proteinExistence type="predicted"/>
<accession>A0A366B208</accession>
<feature type="transmembrane region" description="Helical" evidence="1">
    <location>
        <begin position="146"/>
        <end position="166"/>
    </location>
</feature>
<feature type="transmembrane region" description="Helical" evidence="1">
    <location>
        <begin position="173"/>
        <end position="191"/>
    </location>
</feature>
<name>A0A366B208_9FLAO</name>
<evidence type="ECO:0000256" key="1">
    <source>
        <dbReference type="SAM" id="Phobius"/>
    </source>
</evidence>
<feature type="transmembrane region" description="Helical" evidence="1">
    <location>
        <begin position="113"/>
        <end position="134"/>
    </location>
</feature>